<comment type="similarity">
    <text evidence="5">Belongs to the 4-toluene sulfonate uptake permease (TSUP) (TC 2.A.102) family.</text>
</comment>
<keyword evidence="5" id="KW-1003">Cell membrane</keyword>
<feature type="transmembrane region" description="Helical" evidence="5">
    <location>
        <begin position="54"/>
        <end position="79"/>
    </location>
</feature>
<protein>
    <recommendedName>
        <fullName evidence="5">Probable membrane transporter protein</fullName>
    </recommendedName>
</protein>
<dbReference type="EMBL" id="JRYO01000214">
    <property type="protein sequence ID" value="KHE91205.1"/>
    <property type="molecule type" value="Genomic_DNA"/>
</dbReference>
<feature type="transmembrane region" description="Helical" evidence="5">
    <location>
        <begin position="186"/>
        <end position="208"/>
    </location>
</feature>
<gene>
    <name evidence="6" type="ORF">SCABRO_03056</name>
</gene>
<keyword evidence="4 5" id="KW-0472">Membrane</keyword>
<dbReference type="PATRIC" id="fig|237368.3.peg.3306"/>
<feature type="transmembrane region" description="Helical" evidence="5">
    <location>
        <begin position="262"/>
        <end position="281"/>
    </location>
</feature>
<dbReference type="GO" id="GO:0005886">
    <property type="term" value="C:plasma membrane"/>
    <property type="evidence" value="ECO:0007669"/>
    <property type="project" value="UniProtKB-SubCell"/>
</dbReference>
<feature type="transmembrane region" description="Helical" evidence="5">
    <location>
        <begin position="121"/>
        <end position="143"/>
    </location>
</feature>
<evidence type="ECO:0000256" key="5">
    <source>
        <dbReference type="RuleBase" id="RU363041"/>
    </source>
</evidence>
<evidence type="ECO:0000313" key="7">
    <source>
        <dbReference type="Proteomes" id="UP000030652"/>
    </source>
</evidence>
<keyword evidence="3 5" id="KW-1133">Transmembrane helix</keyword>
<feature type="transmembrane region" description="Helical" evidence="5">
    <location>
        <begin position="287"/>
        <end position="305"/>
    </location>
</feature>
<evidence type="ECO:0000256" key="4">
    <source>
        <dbReference type="ARBA" id="ARBA00023136"/>
    </source>
</evidence>
<comment type="subcellular location">
    <subcellularLocation>
        <location evidence="5">Cell membrane</location>
        <topology evidence="5">Multi-pass membrane protein</topology>
    </subcellularLocation>
    <subcellularLocation>
        <location evidence="1">Membrane</location>
        <topology evidence="1">Multi-pass membrane protein</topology>
    </subcellularLocation>
</comment>
<feature type="transmembrane region" description="Helical" evidence="5">
    <location>
        <begin position="91"/>
        <end position="109"/>
    </location>
</feature>
<name>A0A0B0EKI6_9BACT</name>
<feature type="transmembrane region" description="Helical" evidence="5">
    <location>
        <begin position="149"/>
        <end position="165"/>
    </location>
</feature>
<accession>A0A0B0EKI6</accession>
<organism evidence="6 7">
    <name type="scientific">Candidatus Scalindua brodae</name>
    <dbReference type="NCBI Taxonomy" id="237368"/>
    <lineage>
        <taxon>Bacteria</taxon>
        <taxon>Pseudomonadati</taxon>
        <taxon>Planctomycetota</taxon>
        <taxon>Candidatus Brocadiia</taxon>
        <taxon>Candidatus Brocadiales</taxon>
        <taxon>Candidatus Scalinduaceae</taxon>
        <taxon>Candidatus Scalindua</taxon>
    </lineage>
</organism>
<feature type="transmembrane region" description="Helical" evidence="5">
    <location>
        <begin position="228"/>
        <end position="250"/>
    </location>
</feature>
<dbReference type="InterPro" id="IPR002781">
    <property type="entry name" value="TM_pro_TauE-like"/>
</dbReference>
<dbReference type="Pfam" id="PF01925">
    <property type="entry name" value="TauE"/>
    <property type="match status" value="1"/>
</dbReference>
<dbReference type="AlphaFoldDB" id="A0A0B0EKI6"/>
<dbReference type="Proteomes" id="UP000030652">
    <property type="component" value="Unassembled WGS sequence"/>
</dbReference>
<evidence type="ECO:0000256" key="2">
    <source>
        <dbReference type="ARBA" id="ARBA00022692"/>
    </source>
</evidence>
<feature type="transmembrane region" description="Helical" evidence="5">
    <location>
        <begin position="13"/>
        <end position="33"/>
    </location>
</feature>
<sequence>MEIKFMGTRAGKLMWILIKIAIMGLVMAGIIIINRKYFMEGSECAGICSLPLDISVYTLMVIIITSTVQSVFGVGVLLFGTPLLLLQYEKLTLVLPIVLPISIAINIFQVVKHYKYIDTDFYKKILFITIPFVIVFLALVLFLEAKFNNVGIGIFVGMFMLFVAVKSYSRKIEQILKAFVKYEKTYFVVMGIIHGLTNLGGSLLTAIVHEKNYPKNTTRVTVGVSYGAFAFFQILTLLLAIIGIISIPGFAAENMNISLSNVIYLIVGVVIFLLTERFIYTNIDNEKYSKIFAVFLFVSGILLIVKSL</sequence>
<reference evidence="6 7" key="1">
    <citation type="submission" date="2014-10" db="EMBL/GenBank/DDBJ databases">
        <title>Draft genome of anammox bacterium scalindua brodae, obtained using differential coverage binning of sequence data from two enrichment reactors.</title>
        <authorList>
            <person name="Speth D.R."/>
            <person name="Russ L."/>
            <person name="Kartal B."/>
            <person name="Op den Camp H.J."/>
            <person name="Dutilh B.E."/>
            <person name="Jetten M.S."/>
        </authorList>
    </citation>
    <scope>NUCLEOTIDE SEQUENCE [LARGE SCALE GENOMIC DNA]</scope>
    <source>
        <strain evidence="6">RU1</strain>
    </source>
</reference>
<evidence type="ECO:0000313" key="6">
    <source>
        <dbReference type="EMBL" id="KHE91205.1"/>
    </source>
</evidence>
<comment type="caution">
    <text evidence="6">The sequence shown here is derived from an EMBL/GenBank/DDBJ whole genome shotgun (WGS) entry which is preliminary data.</text>
</comment>
<evidence type="ECO:0000256" key="1">
    <source>
        <dbReference type="ARBA" id="ARBA00004141"/>
    </source>
</evidence>
<dbReference type="eggNOG" id="ENOG502ZV65">
    <property type="taxonomic scope" value="Bacteria"/>
</dbReference>
<keyword evidence="2 5" id="KW-0812">Transmembrane</keyword>
<evidence type="ECO:0000256" key="3">
    <source>
        <dbReference type="ARBA" id="ARBA00022989"/>
    </source>
</evidence>
<proteinExistence type="inferred from homology"/>